<protein>
    <submittedName>
        <fullName evidence="1">Uncharacterized protein</fullName>
    </submittedName>
</protein>
<accession>A0AAP0EKX4</accession>
<comment type="caution">
    <text evidence="1">The sequence shown here is derived from an EMBL/GenBank/DDBJ whole genome shotgun (WGS) entry which is preliminary data.</text>
</comment>
<keyword evidence="2" id="KW-1185">Reference proteome</keyword>
<reference evidence="1 2" key="1">
    <citation type="submission" date="2024-01" db="EMBL/GenBank/DDBJ databases">
        <title>Genome assemblies of Stephania.</title>
        <authorList>
            <person name="Yang L."/>
        </authorList>
    </citation>
    <scope>NUCLEOTIDE SEQUENCE [LARGE SCALE GENOMIC DNA]</scope>
    <source>
        <strain evidence="1">JXDWG</strain>
        <tissue evidence="1">Leaf</tissue>
    </source>
</reference>
<organism evidence="1 2">
    <name type="scientific">Stephania cephalantha</name>
    <dbReference type="NCBI Taxonomy" id="152367"/>
    <lineage>
        <taxon>Eukaryota</taxon>
        <taxon>Viridiplantae</taxon>
        <taxon>Streptophyta</taxon>
        <taxon>Embryophyta</taxon>
        <taxon>Tracheophyta</taxon>
        <taxon>Spermatophyta</taxon>
        <taxon>Magnoliopsida</taxon>
        <taxon>Ranunculales</taxon>
        <taxon>Menispermaceae</taxon>
        <taxon>Menispermoideae</taxon>
        <taxon>Cissampelideae</taxon>
        <taxon>Stephania</taxon>
    </lineage>
</organism>
<evidence type="ECO:0000313" key="1">
    <source>
        <dbReference type="EMBL" id="KAK9095376.1"/>
    </source>
</evidence>
<dbReference type="EMBL" id="JBBNAG010000011">
    <property type="protein sequence ID" value="KAK9095376.1"/>
    <property type="molecule type" value="Genomic_DNA"/>
</dbReference>
<dbReference type="PROSITE" id="PS51257">
    <property type="entry name" value="PROKAR_LIPOPROTEIN"/>
    <property type="match status" value="1"/>
</dbReference>
<dbReference type="Proteomes" id="UP001419268">
    <property type="component" value="Unassembled WGS sequence"/>
</dbReference>
<sequence length="59" mass="6761">MLPCFRSIPLRAWCPVNFHHLIQICYVIIACDLLLNLTGNLMDDFCGVEHQSVKLNFLA</sequence>
<proteinExistence type="predicted"/>
<name>A0AAP0EKX4_9MAGN</name>
<dbReference type="AlphaFoldDB" id="A0AAP0EKX4"/>
<gene>
    <name evidence="1" type="ORF">Scep_026845</name>
</gene>
<evidence type="ECO:0000313" key="2">
    <source>
        <dbReference type="Proteomes" id="UP001419268"/>
    </source>
</evidence>